<sequence>MGDAAIATAEALRLWQITTRRVSEGPSQEKNSLADASGCDKNATLNRVSAGLFDVRVTLPVVAYENINDGFREMRFEARRVRVIVPKICVDQICQRLAEIAPLRLAESWDNVGLLVGDRGLGVSRVMTCLTVTPAVVQEAVDEDVDLLIAHHPLPFKPLSRLTTDTIAGAMLLRLVESRVAVYSAHTAFDSAASGINQLWADRLGVVETQALIPPEPSSQDAVDLLGSGRYGKFEQPVALDGLAVSAANVVGATQVRRVGAADQVIRRVAFACGSGGSFLAAAKRNGCDALVTGEATFHTCLEAEALRVGLVLLGHYWSERFAMEWLAQQLSESLAELTIWPSRLESDPIQIVAC</sequence>
<dbReference type="PANTHER" id="PTHR13799">
    <property type="entry name" value="NGG1 INTERACTING FACTOR 3"/>
    <property type="match status" value="1"/>
</dbReference>
<dbReference type="EMBL" id="BAABRO010000007">
    <property type="protein sequence ID" value="GAA5508006.1"/>
    <property type="molecule type" value="Genomic_DNA"/>
</dbReference>
<accession>A0ABP9VS72</accession>
<dbReference type="Proteomes" id="UP001416858">
    <property type="component" value="Unassembled WGS sequence"/>
</dbReference>
<dbReference type="Gene3D" id="3.40.1390.30">
    <property type="entry name" value="NIF3 (NGG1p interacting factor 3)-like"/>
    <property type="match status" value="2"/>
</dbReference>
<comment type="caution">
    <text evidence="3">The sequence shown here is derived from an EMBL/GenBank/DDBJ whole genome shotgun (WGS) entry which is preliminary data.</text>
</comment>
<dbReference type="SUPFAM" id="SSF102705">
    <property type="entry name" value="NIF3 (NGG1p interacting factor 3)-like"/>
    <property type="match status" value="1"/>
</dbReference>
<organism evidence="3 4">
    <name type="scientific">Novipirellula caenicola</name>
    <dbReference type="NCBI Taxonomy" id="1536901"/>
    <lineage>
        <taxon>Bacteria</taxon>
        <taxon>Pseudomonadati</taxon>
        <taxon>Planctomycetota</taxon>
        <taxon>Planctomycetia</taxon>
        <taxon>Pirellulales</taxon>
        <taxon>Pirellulaceae</taxon>
        <taxon>Novipirellula</taxon>
    </lineage>
</organism>
<reference evidence="3 4" key="1">
    <citation type="submission" date="2024-02" db="EMBL/GenBank/DDBJ databases">
        <title>Rhodopirellula caenicola NBRC 110016.</title>
        <authorList>
            <person name="Ichikawa N."/>
            <person name="Katano-Makiyama Y."/>
            <person name="Hidaka K."/>
        </authorList>
    </citation>
    <scope>NUCLEOTIDE SEQUENCE [LARGE SCALE GENOMIC DNA]</scope>
    <source>
        <strain evidence="3 4">NBRC 110016</strain>
    </source>
</reference>
<evidence type="ECO:0000313" key="3">
    <source>
        <dbReference type="EMBL" id="GAA5508006.1"/>
    </source>
</evidence>
<protein>
    <recommendedName>
        <fullName evidence="5">GTP cyclohydrolase 1 type 2</fullName>
    </recommendedName>
</protein>
<name>A0ABP9VS72_9BACT</name>
<dbReference type="PANTHER" id="PTHR13799:SF14">
    <property type="entry name" value="GTP CYCLOHYDROLASE 1 TYPE 2 HOMOLOG"/>
    <property type="match status" value="1"/>
</dbReference>
<evidence type="ECO:0000256" key="2">
    <source>
        <dbReference type="ARBA" id="ARBA00022723"/>
    </source>
</evidence>
<comment type="similarity">
    <text evidence="1">Belongs to the GTP cyclohydrolase I type 2/NIF3 family.</text>
</comment>
<dbReference type="Pfam" id="PF01784">
    <property type="entry name" value="DUF34_NIF3"/>
    <property type="match status" value="1"/>
</dbReference>
<dbReference type="InterPro" id="IPR036069">
    <property type="entry name" value="DUF34/NIF3_sf"/>
</dbReference>
<proteinExistence type="inferred from homology"/>
<gene>
    <name evidence="3" type="ORF">Rcae01_03465</name>
</gene>
<keyword evidence="4" id="KW-1185">Reference proteome</keyword>
<evidence type="ECO:0000256" key="1">
    <source>
        <dbReference type="ARBA" id="ARBA00006964"/>
    </source>
</evidence>
<evidence type="ECO:0000313" key="4">
    <source>
        <dbReference type="Proteomes" id="UP001416858"/>
    </source>
</evidence>
<dbReference type="NCBIfam" id="TIGR00486">
    <property type="entry name" value="YbgI_SA1388"/>
    <property type="match status" value="1"/>
</dbReference>
<evidence type="ECO:0008006" key="5">
    <source>
        <dbReference type="Google" id="ProtNLM"/>
    </source>
</evidence>
<keyword evidence="2" id="KW-0479">Metal-binding</keyword>
<dbReference type="InterPro" id="IPR002678">
    <property type="entry name" value="DUF34/NIF3"/>
</dbReference>